<dbReference type="InterPro" id="IPR052954">
    <property type="entry name" value="GPCR-Ligand_Int"/>
</dbReference>
<dbReference type="PANTHER" id="PTHR46641:SF1">
    <property type="entry name" value="G-PROTEIN COUPLED RECEPTORS FAMILY 1 PROFILE DOMAIN-CONTAINING PROTEIN"/>
    <property type="match status" value="1"/>
</dbReference>
<comment type="subcellular location">
    <subcellularLocation>
        <location evidence="1">Membrane</location>
    </subcellularLocation>
</comment>
<dbReference type="GO" id="GO:0004930">
    <property type="term" value="F:G protein-coupled receptor activity"/>
    <property type="evidence" value="ECO:0007669"/>
    <property type="project" value="InterPro"/>
</dbReference>
<feature type="domain" description="G-protein coupled receptors family 1 profile" evidence="6">
    <location>
        <begin position="88"/>
        <end position="362"/>
    </location>
</feature>
<sequence length="404" mass="46320">MHSPPYNLTNNIFSSLFDEEQIPSSSIVVNDIVNVDNWESKQFNNNNNNTIIINPSPVCIERYDYYESTEKWLLGVFALPFILCGLLANGMSILIFSNRHMRKQSVNWYLLVLGTSDFVILLGAFSVLTLPRLSEILVWWTGTAIRPLLCYPVFYALMTMAQTISVWMTVAMSLHRFIGVCFPYQSGRVLTARNVKGIIGGVILTAVLFNIFRFFEVTFEVCWMEPIGVELPVLRMTALRQNELYRKLFYEWAYTLIMFVVPFTVLIAVNSMVIGAIHKSRKIHAKLNVREGNGARKQELAKEISTSIMLVAIVIAFLLCNTLAFAVNLLEKLDFQGLLYIRLVPWSNWLVLCNASINICIYCIFSERYRALLFYYLRCFKRKGGRDINNQNNIGFNGTSMSFL</sequence>
<proteinExistence type="predicted"/>
<dbReference type="EMBL" id="CAJEWN010000004">
    <property type="protein sequence ID" value="CAD2125849.1"/>
    <property type="molecule type" value="Genomic_DNA"/>
</dbReference>
<feature type="transmembrane region" description="Helical" evidence="5">
    <location>
        <begin position="306"/>
        <end position="326"/>
    </location>
</feature>
<evidence type="ECO:0000259" key="6">
    <source>
        <dbReference type="PROSITE" id="PS50262"/>
    </source>
</evidence>
<feature type="transmembrane region" description="Helical" evidence="5">
    <location>
        <begin position="72"/>
        <end position="96"/>
    </location>
</feature>
<feature type="transmembrane region" description="Helical" evidence="5">
    <location>
        <begin position="108"/>
        <end position="133"/>
    </location>
</feature>
<dbReference type="SUPFAM" id="SSF81321">
    <property type="entry name" value="Family A G protein-coupled receptor-like"/>
    <property type="match status" value="1"/>
</dbReference>
<evidence type="ECO:0000256" key="2">
    <source>
        <dbReference type="ARBA" id="ARBA00022692"/>
    </source>
</evidence>
<dbReference type="CDD" id="cd14978">
    <property type="entry name" value="7tmA_FMRFamide_R-like"/>
    <property type="match status" value="1"/>
</dbReference>
<dbReference type="InterPro" id="IPR017452">
    <property type="entry name" value="GPCR_Rhodpsn_7TM"/>
</dbReference>
<reference evidence="7 8" key="1">
    <citation type="submission" date="2020-08" db="EMBL/GenBank/DDBJ databases">
        <authorList>
            <person name="Koutsovoulos G."/>
            <person name="Danchin GJ E."/>
        </authorList>
    </citation>
    <scope>NUCLEOTIDE SEQUENCE [LARGE SCALE GENOMIC DNA]</scope>
</reference>
<evidence type="ECO:0000256" key="1">
    <source>
        <dbReference type="ARBA" id="ARBA00004370"/>
    </source>
</evidence>
<dbReference type="PRINTS" id="PR00237">
    <property type="entry name" value="GPCRRHODOPSN"/>
</dbReference>
<keyword evidence="2 5" id="KW-0812">Transmembrane</keyword>
<accession>A0A6V7TL55</accession>
<dbReference type="Gene3D" id="1.20.1070.10">
    <property type="entry name" value="Rhodopsin 7-helix transmembrane proteins"/>
    <property type="match status" value="1"/>
</dbReference>
<protein>
    <recommendedName>
        <fullName evidence="6">G-protein coupled receptors family 1 profile domain-containing protein</fullName>
    </recommendedName>
</protein>
<evidence type="ECO:0000256" key="5">
    <source>
        <dbReference type="SAM" id="Phobius"/>
    </source>
</evidence>
<evidence type="ECO:0000256" key="4">
    <source>
        <dbReference type="ARBA" id="ARBA00023136"/>
    </source>
</evidence>
<dbReference type="PANTHER" id="PTHR46641">
    <property type="entry name" value="FMRFAMIDE RECEPTOR-RELATED"/>
    <property type="match status" value="1"/>
</dbReference>
<organism evidence="7 8">
    <name type="scientific">Meloidogyne enterolobii</name>
    <name type="common">Root-knot nematode worm</name>
    <name type="synonym">Meloidogyne mayaguensis</name>
    <dbReference type="NCBI Taxonomy" id="390850"/>
    <lineage>
        <taxon>Eukaryota</taxon>
        <taxon>Metazoa</taxon>
        <taxon>Ecdysozoa</taxon>
        <taxon>Nematoda</taxon>
        <taxon>Chromadorea</taxon>
        <taxon>Rhabditida</taxon>
        <taxon>Tylenchina</taxon>
        <taxon>Tylenchomorpha</taxon>
        <taxon>Tylenchoidea</taxon>
        <taxon>Meloidogynidae</taxon>
        <taxon>Meloidogyninae</taxon>
        <taxon>Meloidogyne</taxon>
    </lineage>
</organism>
<comment type="caution">
    <text evidence="7">The sequence shown here is derived from an EMBL/GenBank/DDBJ whole genome shotgun (WGS) entry which is preliminary data.</text>
</comment>
<dbReference type="Proteomes" id="UP000580250">
    <property type="component" value="Unassembled WGS sequence"/>
</dbReference>
<dbReference type="OrthoDB" id="10011262at2759"/>
<dbReference type="Pfam" id="PF00001">
    <property type="entry name" value="7tm_1"/>
    <property type="match status" value="1"/>
</dbReference>
<evidence type="ECO:0000256" key="3">
    <source>
        <dbReference type="ARBA" id="ARBA00022989"/>
    </source>
</evidence>
<dbReference type="AlphaFoldDB" id="A0A6V7TL55"/>
<evidence type="ECO:0000313" key="7">
    <source>
        <dbReference type="EMBL" id="CAD2125849.1"/>
    </source>
</evidence>
<feature type="transmembrane region" description="Helical" evidence="5">
    <location>
        <begin position="346"/>
        <end position="365"/>
    </location>
</feature>
<dbReference type="InterPro" id="IPR000276">
    <property type="entry name" value="GPCR_Rhodpsn"/>
</dbReference>
<dbReference type="GO" id="GO:0016020">
    <property type="term" value="C:membrane"/>
    <property type="evidence" value="ECO:0007669"/>
    <property type="project" value="UniProtKB-SubCell"/>
</dbReference>
<feature type="transmembrane region" description="Helical" evidence="5">
    <location>
        <begin position="252"/>
        <end position="277"/>
    </location>
</feature>
<feature type="transmembrane region" description="Helical" evidence="5">
    <location>
        <begin position="195"/>
        <end position="215"/>
    </location>
</feature>
<gene>
    <name evidence="7" type="ORF">MENT_LOCUS1270</name>
</gene>
<keyword evidence="3 5" id="KW-1133">Transmembrane helix</keyword>
<feature type="transmembrane region" description="Helical" evidence="5">
    <location>
        <begin position="153"/>
        <end position="174"/>
    </location>
</feature>
<keyword evidence="4 5" id="KW-0472">Membrane</keyword>
<dbReference type="PROSITE" id="PS50262">
    <property type="entry name" value="G_PROTEIN_RECEP_F1_2"/>
    <property type="match status" value="1"/>
</dbReference>
<evidence type="ECO:0000313" key="8">
    <source>
        <dbReference type="Proteomes" id="UP000580250"/>
    </source>
</evidence>
<name>A0A6V7TL55_MELEN</name>